<proteinExistence type="predicted"/>
<sequence>MLQGVDFTDCSAASPLYILVIRTSEDPSAPLTNGIAKSKIHSKPCPVWDCAPSHYVKHLAPSTVQIEAE</sequence>
<accession>A0A8H7F4G1</accession>
<gene>
    <name evidence="1" type="ORF">Agabi119p4_5046</name>
</gene>
<dbReference type="AlphaFoldDB" id="A0A8H7F4G1"/>
<dbReference type="Proteomes" id="UP000629468">
    <property type="component" value="Unassembled WGS sequence"/>
</dbReference>
<reference evidence="1 2" key="1">
    <citation type="journal article" name="Sci. Rep.">
        <title>Telomere-to-telomere assembled and centromere annotated genomes of the two main subspecies of the button mushroom Agaricus bisporus reveal especially polymorphic chromosome ends.</title>
        <authorList>
            <person name="Sonnenberg A.S.M."/>
            <person name="Sedaghat-Telgerd N."/>
            <person name="Lavrijssen B."/>
            <person name="Ohm R.A."/>
            <person name="Hendrickx P.M."/>
            <person name="Scholtmeijer K."/>
            <person name="Baars J.J.P."/>
            <person name="van Peer A."/>
        </authorList>
    </citation>
    <scope>NUCLEOTIDE SEQUENCE [LARGE SCALE GENOMIC DNA]</scope>
    <source>
        <strain evidence="1 2">H119_p4</strain>
    </source>
</reference>
<evidence type="ECO:0000313" key="1">
    <source>
        <dbReference type="EMBL" id="KAF7776653.1"/>
    </source>
</evidence>
<protein>
    <submittedName>
        <fullName evidence="1">Uncharacterized protein</fullName>
    </submittedName>
</protein>
<evidence type="ECO:0000313" key="2">
    <source>
        <dbReference type="Proteomes" id="UP000629468"/>
    </source>
</evidence>
<name>A0A8H7F4G1_AGABI</name>
<comment type="caution">
    <text evidence="1">The sequence shown here is derived from an EMBL/GenBank/DDBJ whole genome shotgun (WGS) entry which is preliminary data.</text>
</comment>
<organism evidence="1 2">
    <name type="scientific">Agaricus bisporus var. burnettii</name>
    <dbReference type="NCBI Taxonomy" id="192524"/>
    <lineage>
        <taxon>Eukaryota</taxon>
        <taxon>Fungi</taxon>
        <taxon>Dikarya</taxon>
        <taxon>Basidiomycota</taxon>
        <taxon>Agaricomycotina</taxon>
        <taxon>Agaricomycetes</taxon>
        <taxon>Agaricomycetidae</taxon>
        <taxon>Agaricales</taxon>
        <taxon>Agaricineae</taxon>
        <taxon>Agaricaceae</taxon>
        <taxon>Agaricus</taxon>
    </lineage>
</organism>
<dbReference type="EMBL" id="JABXXO010000006">
    <property type="protein sequence ID" value="KAF7776653.1"/>
    <property type="molecule type" value="Genomic_DNA"/>
</dbReference>